<dbReference type="Gene3D" id="3.40.1700.10">
    <property type="entry name" value="DNA integrity scanning protein, DisA, N-terminal domain"/>
    <property type="match status" value="1"/>
</dbReference>
<feature type="transmembrane region" description="Helical" evidence="10">
    <location>
        <begin position="44"/>
        <end position="63"/>
    </location>
</feature>
<keyword evidence="3 10" id="KW-0808">Transferase</keyword>
<evidence type="ECO:0000256" key="7">
    <source>
        <dbReference type="ARBA" id="ARBA00022840"/>
    </source>
</evidence>
<reference evidence="13" key="1">
    <citation type="submission" date="2016-09" db="EMBL/GenBank/DDBJ databases">
        <authorList>
            <person name="Koehorst J."/>
        </authorList>
    </citation>
    <scope>NUCLEOTIDE SEQUENCE [LARGE SCALE GENOMIC DNA]</scope>
</reference>
<evidence type="ECO:0000256" key="2">
    <source>
        <dbReference type="ARBA" id="ARBA00022475"/>
    </source>
</evidence>
<dbReference type="AlphaFoldDB" id="A0A1C7P992"/>
<gene>
    <name evidence="10" type="primary">dacA</name>
    <name evidence="12" type="ORF">PYTT_1815</name>
</gene>
<dbReference type="GO" id="GO:0006171">
    <property type="term" value="P:cAMP biosynthetic process"/>
    <property type="evidence" value="ECO:0007669"/>
    <property type="project" value="InterPro"/>
</dbReference>
<comment type="similarity">
    <text evidence="10">Belongs to the adenylate cyclase family. DacA/CdaA subfamily.</text>
</comment>
<dbReference type="HAMAP" id="MF_01499">
    <property type="entry name" value="DacA"/>
    <property type="match status" value="1"/>
</dbReference>
<dbReference type="GO" id="GO:0005524">
    <property type="term" value="F:ATP binding"/>
    <property type="evidence" value="ECO:0007669"/>
    <property type="project" value="UniProtKB-UniRule"/>
</dbReference>
<comment type="function">
    <text evidence="10">Catalyzes the condensation of 2 ATP molecules into cyclic di-AMP (c-di-AMP), a second messenger used to regulate differing processes in different bacteria.</text>
</comment>
<evidence type="ECO:0000256" key="5">
    <source>
        <dbReference type="ARBA" id="ARBA00022695"/>
    </source>
</evidence>
<evidence type="ECO:0000256" key="3">
    <source>
        <dbReference type="ARBA" id="ARBA00022679"/>
    </source>
</evidence>
<comment type="caution">
    <text evidence="10">Lacks conserved residue(s) required for the propagation of feature annotation.</text>
</comment>
<evidence type="ECO:0000256" key="10">
    <source>
        <dbReference type="HAMAP-Rule" id="MF_01499"/>
    </source>
</evidence>
<evidence type="ECO:0000256" key="4">
    <source>
        <dbReference type="ARBA" id="ARBA00022692"/>
    </source>
</evidence>
<keyword evidence="5 10" id="KW-0548">Nucleotidyltransferase</keyword>
<proteinExistence type="inferred from homology"/>
<protein>
    <recommendedName>
        <fullName evidence="10">Diadenylate cyclase</fullName>
        <shortName evidence="10">DAC</shortName>
        <ecNumber evidence="10">2.7.7.85</ecNumber>
    </recommendedName>
    <alternativeName>
        <fullName evidence="10">Cyclic-di-AMP synthase</fullName>
        <shortName evidence="10">c-di-AMP synthase</shortName>
    </alternativeName>
</protein>
<keyword evidence="13" id="KW-1185">Reference proteome</keyword>
<dbReference type="KEGG" id="agl:PYTT_1815"/>
<dbReference type="PROSITE" id="PS51794">
    <property type="entry name" value="DAC"/>
    <property type="match status" value="1"/>
</dbReference>
<dbReference type="SUPFAM" id="SSF143597">
    <property type="entry name" value="YojJ-like"/>
    <property type="match status" value="1"/>
</dbReference>
<dbReference type="GO" id="GO:0004016">
    <property type="term" value="F:adenylate cyclase activity"/>
    <property type="evidence" value="ECO:0007669"/>
    <property type="project" value="UniProtKB-UniRule"/>
</dbReference>
<evidence type="ECO:0000256" key="1">
    <source>
        <dbReference type="ARBA" id="ARBA00000877"/>
    </source>
</evidence>
<evidence type="ECO:0000256" key="9">
    <source>
        <dbReference type="ARBA" id="ARBA00023136"/>
    </source>
</evidence>
<comment type="subunit">
    <text evidence="10">Probably a homodimer.</text>
</comment>
<dbReference type="PANTHER" id="PTHR34185">
    <property type="entry name" value="DIADENYLATE CYCLASE"/>
    <property type="match status" value="1"/>
</dbReference>
<feature type="domain" description="DAC" evidence="11">
    <location>
        <begin position="88"/>
        <end position="250"/>
    </location>
</feature>
<sequence>MWSWLVEHGETIRTYFVAVIEIAILWVAFYQLYRAFHATRGANILLGLFSSFIVLALVTGLFKLTVLSWLLRSIFAPGLVVALVVIFQPELRMALAKLGSRRHLAIFGITLWGRQDKSGFIESLCATVSVLASKRHGALIALQRTNKLHSVADTGTKVDGLFSKELVGSIFFPKTPLHDGGLIVDQERIVAAGCIFPVSAKEMKDRTIGLRHRAGVGLSEESDAVVVIVSEETGAISLATAGRLERNVDLNYLKTRLKELLYAHVATAQIQEVSQG</sequence>
<dbReference type="InterPro" id="IPR045585">
    <property type="entry name" value="CdaA_N"/>
</dbReference>
<feature type="transmembrane region" description="Helical" evidence="10">
    <location>
        <begin position="69"/>
        <end position="87"/>
    </location>
</feature>
<keyword evidence="4 10" id="KW-0812">Transmembrane</keyword>
<dbReference type="Pfam" id="PF19293">
    <property type="entry name" value="CdaA_N"/>
    <property type="match status" value="1"/>
</dbReference>
<dbReference type="GO" id="GO:0106408">
    <property type="term" value="F:diadenylate cyclase activity"/>
    <property type="evidence" value="ECO:0007669"/>
    <property type="project" value="UniProtKB-EC"/>
</dbReference>
<evidence type="ECO:0000259" key="11">
    <source>
        <dbReference type="PROSITE" id="PS51794"/>
    </source>
</evidence>
<dbReference type="InterPro" id="IPR003390">
    <property type="entry name" value="DNA_integrity_scan_DisA_N"/>
</dbReference>
<dbReference type="EC" id="2.7.7.85" evidence="10"/>
<dbReference type="NCBIfam" id="TIGR00159">
    <property type="entry name" value="diadenylate cyclase CdaA"/>
    <property type="match status" value="1"/>
</dbReference>
<dbReference type="PATRIC" id="fig|1679444.3.peg.1782"/>
<keyword evidence="8 10" id="KW-1133">Transmembrane helix</keyword>
<dbReference type="PIRSF" id="PIRSF004793">
    <property type="entry name" value="UCP004793"/>
    <property type="match status" value="1"/>
</dbReference>
<comment type="catalytic activity">
    <reaction evidence="1 10">
        <text>2 ATP = 3',3'-c-di-AMP + 2 diphosphate</text>
        <dbReference type="Rhea" id="RHEA:35655"/>
        <dbReference type="ChEBI" id="CHEBI:30616"/>
        <dbReference type="ChEBI" id="CHEBI:33019"/>
        <dbReference type="ChEBI" id="CHEBI:71500"/>
        <dbReference type="EC" id="2.7.7.85"/>
    </reaction>
</comment>
<evidence type="ECO:0000313" key="13">
    <source>
        <dbReference type="Proteomes" id="UP000176204"/>
    </source>
</evidence>
<dbReference type="Pfam" id="PF02457">
    <property type="entry name" value="DAC"/>
    <property type="match status" value="1"/>
</dbReference>
<dbReference type="EMBL" id="LT629973">
    <property type="protein sequence ID" value="SEH93123.1"/>
    <property type="molecule type" value="Genomic_DNA"/>
</dbReference>
<keyword evidence="2 10" id="KW-1003">Cell membrane</keyword>
<dbReference type="InterPro" id="IPR014046">
    <property type="entry name" value="C-di-AMP_synthase"/>
</dbReference>
<evidence type="ECO:0000313" key="12">
    <source>
        <dbReference type="EMBL" id="SEH93123.1"/>
    </source>
</evidence>
<dbReference type="InterPro" id="IPR050338">
    <property type="entry name" value="DisA"/>
</dbReference>
<keyword evidence="7 10" id="KW-0067">ATP-binding</keyword>
<dbReference type="PANTHER" id="PTHR34185:SF1">
    <property type="entry name" value="DIADENYLATE CYCLASE"/>
    <property type="match status" value="1"/>
</dbReference>
<keyword evidence="6 10" id="KW-0547">Nucleotide-binding</keyword>
<dbReference type="InterPro" id="IPR036888">
    <property type="entry name" value="DNA_integrity_DisA_N_sf"/>
</dbReference>
<dbReference type="Proteomes" id="UP000176204">
    <property type="component" value="Chromosome I"/>
</dbReference>
<evidence type="ECO:0000256" key="8">
    <source>
        <dbReference type="ARBA" id="ARBA00022989"/>
    </source>
</evidence>
<organism evidence="12 13">
    <name type="scientific">Akkermansia glycaniphila</name>
    <dbReference type="NCBI Taxonomy" id="1679444"/>
    <lineage>
        <taxon>Bacteria</taxon>
        <taxon>Pseudomonadati</taxon>
        <taxon>Verrucomicrobiota</taxon>
        <taxon>Verrucomicrobiia</taxon>
        <taxon>Verrucomicrobiales</taxon>
        <taxon>Akkermansiaceae</taxon>
        <taxon>Akkermansia</taxon>
    </lineage>
</organism>
<accession>A0A1C7P992</accession>
<dbReference type="STRING" id="1679444.PYTT_1815"/>
<evidence type="ECO:0000256" key="6">
    <source>
        <dbReference type="ARBA" id="ARBA00022741"/>
    </source>
</evidence>
<keyword evidence="9 10" id="KW-0472">Membrane</keyword>
<feature type="transmembrane region" description="Helical" evidence="10">
    <location>
        <begin position="12"/>
        <end position="32"/>
    </location>
</feature>
<dbReference type="InterPro" id="IPR034701">
    <property type="entry name" value="CdaA"/>
</dbReference>
<dbReference type="RefSeq" id="WP_067777782.1">
    <property type="nucleotide sequence ID" value="NZ_LIGX01000041.1"/>
</dbReference>
<name>A0A1C7P992_9BACT</name>